<reference evidence="5" key="1">
    <citation type="submission" date="2025-08" db="UniProtKB">
        <authorList>
            <consortium name="Ensembl"/>
        </authorList>
    </citation>
    <scope>IDENTIFICATION</scope>
</reference>
<dbReference type="FunFam" id="2.60.40.10:FF:002111">
    <property type="entry name" value="Titin"/>
    <property type="match status" value="1"/>
</dbReference>
<dbReference type="SUPFAM" id="SSF49265">
    <property type="entry name" value="Fibronectin type III"/>
    <property type="match status" value="1"/>
</dbReference>
<dbReference type="FunFam" id="2.60.40.10:FF:000031">
    <property type="entry name" value="Myosin-binding protein C, slow type"/>
    <property type="match status" value="1"/>
</dbReference>
<dbReference type="Gene3D" id="2.60.40.10">
    <property type="entry name" value="Immunoglobulins"/>
    <property type="match status" value="3"/>
</dbReference>
<evidence type="ECO:0000313" key="5">
    <source>
        <dbReference type="Ensembl" id="ENSCCRP00010082162.1"/>
    </source>
</evidence>
<dbReference type="PROSITE" id="PS50835">
    <property type="entry name" value="IG_LIKE"/>
    <property type="match status" value="1"/>
</dbReference>
<dbReference type="InterPro" id="IPR013783">
    <property type="entry name" value="Ig-like_fold"/>
</dbReference>
<organism evidence="5 6">
    <name type="scientific">Cyprinus carpio</name>
    <name type="common">Common carp</name>
    <dbReference type="NCBI Taxonomy" id="7962"/>
    <lineage>
        <taxon>Eukaryota</taxon>
        <taxon>Metazoa</taxon>
        <taxon>Chordata</taxon>
        <taxon>Craniata</taxon>
        <taxon>Vertebrata</taxon>
        <taxon>Euteleostomi</taxon>
        <taxon>Actinopterygii</taxon>
        <taxon>Neopterygii</taxon>
        <taxon>Teleostei</taxon>
        <taxon>Ostariophysi</taxon>
        <taxon>Cypriniformes</taxon>
        <taxon>Cyprinidae</taxon>
        <taxon>Cyprininae</taxon>
        <taxon>Cyprinus</taxon>
    </lineage>
</organism>
<evidence type="ECO:0000313" key="6">
    <source>
        <dbReference type="Proteomes" id="UP000694427"/>
    </source>
</evidence>
<keyword evidence="6" id="KW-1185">Reference proteome</keyword>
<dbReference type="InterPro" id="IPR007110">
    <property type="entry name" value="Ig-like_dom"/>
</dbReference>
<dbReference type="InterPro" id="IPR013098">
    <property type="entry name" value="Ig_I-set"/>
</dbReference>
<keyword evidence="1" id="KW-0677">Repeat</keyword>
<accession>A0A8C1R274</accession>
<dbReference type="AlphaFoldDB" id="A0A8C1R274"/>
<dbReference type="PANTHER" id="PTHR14340">
    <property type="entry name" value="MICROFIBRIL-ASSOCIATED GLYCOPROTEIN 3"/>
    <property type="match status" value="1"/>
</dbReference>
<feature type="domain" description="Fibronectin type-III" evidence="4">
    <location>
        <begin position="13"/>
        <end position="117"/>
    </location>
</feature>
<evidence type="ECO:0000256" key="1">
    <source>
        <dbReference type="ARBA" id="ARBA00022737"/>
    </source>
</evidence>
<dbReference type="SMART" id="SM00060">
    <property type="entry name" value="FN3"/>
    <property type="match status" value="1"/>
</dbReference>
<evidence type="ECO:0000259" key="4">
    <source>
        <dbReference type="PROSITE" id="PS50853"/>
    </source>
</evidence>
<evidence type="ECO:0000259" key="3">
    <source>
        <dbReference type="PROSITE" id="PS50835"/>
    </source>
</evidence>
<dbReference type="CDD" id="cd00063">
    <property type="entry name" value="FN3"/>
    <property type="match status" value="1"/>
</dbReference>
<dbReference type="Proteomes" id="UP000694427">
    <property type="component" value="Unplaced"/>
</dbReference>
<dbReference type="SUPFAM" id="SSF48726">
    <property type="entry name" value="Immunoglobulin"/>
    <property type="match status" value="2"/>
</dbReference>
<dbReference type="InterPro" id="IPR036179">
    <property type="entry name" value="Ig-like_dom_sf"/>
</dbReference>
<dbReference type="SMART" id="SM00409">
    <property type="entry name" value="IG"/>
    <property type="match status" value="1"/>
</dbReference>
<dbReference type="PANTHER" id="PTHR14340:SF9">
    <property type="entry name" value="FIBRONECTIN TYPE-III DOMAIN-CONTAINING PROTEIN"/>
    <property type="match status" value="1"/>
</dbReference>
<sequence>MEPFLILTGPPSPPQELHVTEAARDHICIAWKAPEKNGGSPIVGYHIELCETGTEKWMRVNSRPVKELKYRAGDEEGIVPEKQYTFRVRAVNSTKDLVVVEGEKMHLPIPFRAVPSPKITWHKDGNEMKADDRTFFRAEYTSCHLEIPSCLHADAGQYKVTLENSNGSTSGTINVKVIGMFLKMLRIPAHVTGRPFPSLKWTKDDGALEKDRMEVEEAGKDSTLVIKTTKRSDHGKYQIQAANPSGIKSAWTRVEVMGKNF</sequence>
<proteinExistence type="predicted"/>
<dbReference type="InterPro" id="IPR003961">
    <property type="entry name" value="FN3_dom"/>
</dbReference>
<dbReference type="Pfam" id="PF07679">
    <property type="entry name" value="I-set"/>
    <property type="match status" value="2"/>
</dbReference>
<protein>
    <recommendedName>
        <fullName evidence="7">Titin</fullName>
    </recommendedName>
</protein>
<name>A0A8C1R274_CYPCA</name>
<keyword evidence="2" id="KW-0393">Immunoglobulin domain</keyword>
<dbReference type="Ensembl" id="ENSCCRT00010091162.1">
    <property type="protein sequence ID" value="ENSCCRP00010082162.1"/>
    <property type="gene ID" value="ENSCCRG00010035921.1"/>
</dbReference>
<feature type="domain" description="Ig-like" evidence="3">
    <location>
        <begin position="80"/>
        <end position="176"/>
    </location>
</feature>
<evidence type="ECO:0008006" key="7">
    <source>
        <dbReference type="Google" id="ProtNLM"/>
    </source>
</evidence>
<dbReference type="InterPro" id="IPR036116">
    <property type="entry name" value="FN3_sf"/>
</dbReference>
<evidence type="ECO:0000256" key="2">
    <source>
        <dbReference type="ARBA" id="ARBA00023319"/>
    </source>
</evidence>
<dbReference type="PROSITE" id="PS50853">
    <property type="entry name" value="FN3"/>
    <property type="match status" value="1"/>
</dbReference>
<reference evidence="5" key="2">
    <citation type="submission" date="2025-09" db="UniProtKB">
        <authorList>
            <consortium name="Ensembl"/>
        </authorList>
    </citation>
    <scope>IDENTIFICATION</scope>
</reference>
<dbReference type="InterPro" id="IPR003599">
    <property type="entry name" value="Ig_sub"/>
</dbReference>